<name>A0A1I1LQ36_9FLAO</name>
<dbReference type="PROSITE" id="PS50110">
    <property type="entry name" value="RESPONSE_REGULATORY"/>
    <property type="match status" value="1"/>
</dbReference>
<dbReference type="STRING" id="739143.SAMN05216297_102153"/>
<evidence type="ECO:0000256" key="1">
    <source>
        <dbReference type="PROSITE-ProRule" id="PRU00169"/>
    </source>
</evidence>
<dbReference type="RefSeq" id="WP_091490948.1">
    <property type="nucleotide sequence ID" value="NZ_FOMH01000002.1"/>
</dbReference>
<proteinExistence type="predicted"/>
<dbReference type="InterPro" id="IPR001789">
    <property type="entry name" value="Sig_transdc_resp-reg_receiver"/>
</dbReference>
<keyword evidence="1" id="KW-0597">Phosphoprotein</keyword>
<dbReference type="GO" id="GO:0000160">
    <property type="term" value="P:phosphorelay signal transduction system"/>
    <property type="evidence" value="ECO:0007669"/>
    <property type="project" value="InterPro"/>
</dbReference>
<dbReference type="EMBL" id="FOMH01000002">
    <property type="protein sequence ID" value="SFC75347.1"/>
    <property type="molecule type" value="Genomic_DNA"/>
</dbReference>
<dbReference type="SUPFAM" id="SSF52172">
    <property type="entry name" value="CheY-like"/>
    <property type="match status" value="1"/>
</dbReference>
<dbReference type="Proteomes" id="UP000199672">
    <property type="component" value="Unassembled WGS sequence"/>
</dbReference>
<keyword evidence="4" id="KW-1185">Reference proteome</keyword>
<dbReference type="AlphaFoldDB" id="A0A1I1LQ36"/>
<evidence type="ECO:0000313" key="3">
    <source>
        <dbReference type="EMBL" id="SFC75347.1"/>
    </source>
</evidence>
<dbReference type="InterPro" id="IPR011006">
    <property type="entry name" value="CheY-like_superfamily"/>
</dbReference>
<gene>
    <name evidence="3" type="ORF">SAMN05216297_102153</name>
</gene>
<evidence type="ECO:0000259" key="2">
    <source>
        <dbReference type="PROSITE" id="PS50110"/>
    </source>
</evidence>
<sequence>MNRNGEIIVIEDDEDDRLMLGEIFESLDIPSKVTYFSDPTKVMGYLSGTKVKPFLILSDINMPGLNGYQLREKILSDGELEKKCVPYIFLSTSKAPLDVEKAFSYPIHGYFEKKFDFKEYQNIISGIVQYGKNSSTLNL</sequence>
<feature type="domain" description="Response regulatory" evidence="2">
    <location>
        <begin position="6"/>
        <end position="128"/>
    </location>
</feature>
<feature type="modified residue" description="4-aspartylphosphate" evidence="1">
    <location>
        <position position="59"/>
    </location>
</feature>
<dbReference type="PANTHER" id="PTHR44520:SF2">
    <property type="entry name" value="RESPONSE REGULATOR RCP1"/>
    <property type="match status" value="1"/>
</dbReference>
<organism evidence="3 4">
    <name type="scientific">Flavobacterium phragmitis</name>
    <dbReference type="NCBI Taxonomy" id="739143"/>
    <lineage>
        <taxon>Bacteria</taxon>
        <taxon>Pseudomonadati</taxon>
        <taxon>Bacteroidota</taxon>
        <taxon>Flavobacteriia</taxon>
        <taxon>Flavobacteriales</taxon>
        <taxon>Flavobacteriaceae</taxon>
        <taxon>Flavobacterium</taxon>
    </lineage>
</organism>
<dbReference type="PANTHER" id="PTHR44520">
    <property type="entry name" value="RESPONSE REGULATOR RCP1-RELATED"/>
    <property type="match status" value="1"/>
</dbReference>
<dbReference type="InterPro" id="IPR052893">
    <property type="entry name" value="TCS_response_regulator"/>
</dbReference>
<dbReference type="OrthoDB" id="958614at2"/>
<dbReference type="Pfam" id="PF00072">
    <property type="entry name" value="Response_reg"/>
    <property type="match status" value="1"/>
</dbReference>
<reference evidence="4" key="1">
    <citation type="submission" date="2016-10" db="EMBL/GenBank/DDBJ databases">
        <authorList>
            <person name="Varghese N."/>
            <person name="Submissions S."/>
        </authorList>
    </citation>
    <scope>NUCLEOTIDE SEQUENCE [LARGE SCALE GENOMIC DNA]</scope>
    <source>
        <strain evidence="4">CGMCC 1.10370</strain>
    </source>
</reference>
<evidence type="ECO:0000313" key="4">
    <source>
        <dbReference type="Proteomes" id="UP000199672"/>
    </source>
</evidence>
<protein>
    <submittedName>
        <fullName evidence="3">Two-component system, cell cycle response regulator</fullName>
    </submittedName>
</protein>
<accession>A0A1I1LQ36</accession>
<dbReference type="Gene3D" id="3.40.50.2300">
    <property type="match status" value="1"/>
</dbReference>
<dbReference type="SMART" id="SM00448">
    <property type="entry name" value="REC"/>
    <property type="match status" value="1"/>
</dbReference>